<dbReference type="RefSeq" id="WP_117520294.1">
    <property type="nucleotide sequence ID" value="NZ_JAGGLS010000001.1"/>
</dbReference>
<evidence type="ECO:0000313" key="7">
    <source>
        <dbReference type="Proteomes" id="UP000261011"/>
    </source>
</evidence>
<comment type="caution">
    <text evidence="6">The sequence shown here is derived from an EMBL/GenBank/DDBJ whole genome shotgun (WGS) entry which is preliminary data.</text>
</comment>
<evidence type="ECO:0000256" key="2">
    <source>
        <dbReference type="ARBA" id="ARBA00023125"/>
    </source>
</evidence>
<keyword evidence="7" id="KW-1185">Reference proteome</keyword>
<dbReference type="InterPro" id="IPR012318">
    <property type="entry name" value="HTH_CRP"/>
</dbReference>
<dbReference type="InterPro" id="IPR050397">
    <property type="entry name" value="Env_Response_Regulators"/>
</dbReference>
<dbReference type="InterPro" id="IPR014710">
    <property type="entry name" value="RmlC-like_jellyroll"/>
</dbReference>
<evidence type="ECO:0000259" key="4">
    <source>
        <dbReference type="PROSITE" id="PS50042"/>
    </source>
</evidence>
<evidence type="ECO:0000259" key="5">
    <source>
        <dbReference type="PROSITE" id="PS51063"/>
    </source>
</evidence>
<feature type="domain" description="HTH crp-type" evidence="5">
    <location>
        <begin position="144"/>
        <end position="209"/>
    </location>
</feature>
<dbReference type="InterPro" id="IPR000595">
    <property type="entry name" value="cNMP-bd_dom"/>
</dbReference>
<dbReference type="InterPro" id="IPR036390">
    <property type="entry name" value="WH_DNA-bd_sf"/>
</dbReference>
<keyword evidence="2" id="KW-0238">DNA-binding</keyword>
<dbReference type="Pfam" id="PF13545">
    <property type="entry name" value="HTH_Crp_2"/>
    <property type="match status" value="1"/>
</dbReference>
<dbReference type="PANTHER" id="PTHR24567">
    <property type="entry name" value="CRP FAMILY TRANSCRIPTIONAL REGULATORY PROTEIN"/>
    <property type="match status" value="1"/>
</dbReference>
<dbReference type="GO" id="GO:0003700">
    <property type="term" value="F:DNA-binding transcription factor activity"/>
    <property type="evidence" value="ECO:0007669"/>
    <property type="project" value="TreeGrafter"/>
</dbReference>
<proteinExistence type="predicted"/>
<evidence type="ECO:0000313" key="6">
    <source>
        <dbReference type="EMBL" id="RGB78099.1"/>
    </source>
</evidence>
<dbReference type="Gene3D" id="2.60.120.10">
    <property type="entry name" value="Jelly Rolls"/>
    <property type="match status" value="1"/>
</dbReference>
<feature type="domain" description="Cyclic nucleotide-binding" evidence="4">
    <location>
        <begin position="8"/>
        <end position="105"/>
    </location>
</feature>
<dbReference type="SUPFAM" id="SSF51206">
    <property type="entry name" value="cAMP-binding domain-like"/>
    <property type="match status" value="1"/>
</dbReference>
<reference evidence="6 7" key="1">
    <citation type="submission" date="2018-08" db="EMBL/GenBank/DDBJ databases">
        <title>A genome reference for cultivated species of the human gut microbiota.</title>
        <authorList>
            <person name="Zou Y."/>
            <person name="Xue W."/>
            <person name="Luo G."/>
        </authorList>
    </citation>
    <scope>NUCLEOTIDE SEQUENCE [LARGE SCALE GENOMIC DNA]</scope>
    <source>
        <strain evidence="6 7">OF01-3</strain>
    </source>
</reference>
<dbReference type="GO" id="GO:0003677">
    <property type="term" value="F:DNA binding"/>
    <property type="evidence" value="ECO:0007669"/>
    <property type="project" value="UniProtKB-KW"/>
</dbReference>
<sequence>MNLRDISIFNNLSDEDLSCIRKNVNIEEKLYKKGEQIFRVGEVASHMYYLIEGSILVYKIDPNGKRFIIKKLNKPSIFGEVYSYLGEPFDFSAEAENDSKVLIINDFKKIFETDVSKEFLQSYIDLLSKKCLQLSRTNQITSQSTLRQKIVKYLILNQENSKVSIDHSREEWADILATTRPSLSRELSNMIDDGLITLSDKSIEIEDIERLKDII</sequence>
<keyword evidence="3" id="KW-0804">Transcription</keyword>
<dbReference type="PROSITE" id="PS50042">
    <property type="entry name" value="CNMP_BINDING_3"/>
    <property type="match status" value="1"/>
</dbReference>
<dbReference type="GO" id="GO:0005829">
    <property type="term" value="C:cytosol"/>
    <property type="evidence" value="ECO:0007669"/>
    <property type="project" value="TreeGrafter"/>
</dbReference>
<dbReference type="SMART" id="SM00100">
    <property type="entry name" value="cNMP"/>
    <property type="match status" value="1"/>
</dbReference>
<evidence type="ECO:0000256" key="3">
    <source>
        <dbReference type="ARBA" id="ARBA00023163"/>
    </source>
</evidence>
<evidence type="ECO:0000256" key="1">
    <source>
        <dbReference type="ARBA" id="ARBA00023015"/>
    </source>
</evidence>
<accession>A0A3E2TL48</accession>
<dbReference type="EMBL" id="QVEU01000001">
    <property type="protein sequence ID" value="RGB78099.1"/>
    <property type="molecule type" value="Genomic_DNA"/>
</dbReference>
<dbReference type="SUPFAM" id="SSF46785">
    <property type="entry name" value="Winged helix' DNA-binding domain"/>
    <property type="match status" value="1"/>
</dbReference>
<dbReference type="OrthoDB" id="3176638at2"/>
<gene>
    <name evidence="6" type="ORF">DXA39_01205</name>
</gene>
<dbReference type="Pfam" id="PF00027">
    <property type="entry name" value="cNMP_binding"/>
    <property type="match status" value="1"/>
</dbReference>
<dbReference type="SMART" id="SM00419">
    <property type="entry name" value="HTH_CRP"/>
    <property type="match status" value="1"/>
</dbReference>
<dbReference type="InterPro" id="IPR018490">
    <property type="entry name" value="cNMP-bd_dom_sf"/>
</dbReference>
<dbReference type="AlphaFoldDB" id="A0A3E2TL48"/>
<dbReference type="CDD" id="cd00038">
    <property type="entry name" value="CAP_ED"/>
    <property type="match status" value="1"/>
</dbReference>
<dbReference type="PANTHER" id="PTHR24567:SF58">
    <property type="entry name" value="CYCLIC AMP-BINDING REGULATORY PROTEIN"/>
    <property type="match status" value="1"/>
</dbReference>
<organism evidence="6 7">
    <name type="scientific">Anaerococcus nagyae</name>
    <dbReference type="NCBI Taxonomy" id="1755241"/>
    <lineage>
        <taxon>Bacteria</taxon>
        <taxon>Bacillati</taxon>
        <taxon>Bacillota</taxon>
        <taxon>Tissierellia</taxon>
        <taxon>Tissierellales</taxon>
        <taxon>Peptoniphilaceae</taxon>
        <taxon>Anaerococcus</taxon>
    </lineage>
</organism>
<keyword evidence="1" id="KW-0805">Transcription regulation</keyword>
<dbReference type="Proteomes" id="UP000261011">
    <property type="component" value="Unassembled WGS sequence"/>
</dbReference>
<dbReference type="PROSITE" id="PS51063">
    <property type="entry name" value="HTH_CRP_2"/>
    <property type="match status" value="1"/>
</dbReference>
<name>A0A3E2TL48_9FIRM</name>
<protein>
    <submittedName>
        <fullName evidence="6">Crp/Fnr family transcriptional regulator</fullName>
    </submittedName>
</protein>